<dbReference type="Proteomes" id="UP001066276">
    <property type="component" value="Chromosome 6"/>
</dbReference>
<sequence>MTTDLRPLNFIISTVTMSQQEEYYGEYSEGHQMEERLVEALDFHVQDSVNRALVKALRPFARFGAGSGNPTPNEVKINEPGRADSDPFEHTINALLNDHEYSAFFDQGSDPTPLTKKAREIMLELRGGIIYGFVMSHRGINCVGLKLVSHMLE</sequence>
<evidence type="ECO:0000313" key="2">
    <source>
        <dbReference type="Proteomes" id="UP001066276"/>
    </source>
</evidence>
<gene>
    <name evidence="1" type="ORF">NDU88_005262</name>
</gene>
<dbReference type="AlphaFoldDB" id="A0AAV7QEA3"/>
<reference evidence="1" key="1">
    <citation type="journal article" date="2022" name="bioRxiv">
        <title>Sequencing and chromosome-scale assembly of the giantPleurodeles waltlgenome.</title>
        <authorList>
            <person name="Brown T."/>
            <person name="Elewa A."/>
            <person name="Iarovenko S."/>
            <person name="Subramanian E."/>
            <person name="Araus A.J."/>
            <person name="Petzold A."/>
            <person name="Susuki M."/>
            <person name="Suzuki K.-i.T."/>
            <person name="Hayashi T."/>
            <person name="Toyoda A."/>
            <person name="Oliveira C."/>
            <person name="Osipova E."/>
            <person name="Leigh N.D."/>
            <person name="Simon A."/>
            <person name="Yun M.H."/>
        </authorList>
    </citation>
    <scope>NUCLEOTIDE SEQUENCE</scope>
    <source>
        <strain evidence="1">20211129_DDA</strain>
        <tissue evidence="1">Liver</tissue>
    </source>
</reference>
<protein>
    <submittedName>
        <fullName evidence="1">Uncharacterized protein</fullName>
    </submittedName>
</protein>
<name>A0AAV7QEA3_PLEWA</name>
<organism evidence="1 2">
    <name type="scientific">Pleurodeles waltl</name>
    <name type="common">Iberian ribbed newt</name>
    <dbReference type="NCBI Taxonomy" id="8319"/>
    <lineage>
        <taxon>Eukaryota</taxon>
        <taxon>Metazoa</taxon>
        <taxon>Chordata</taxon>
        <taxon>Craniata</taxon>
        <taxon>Vertebrata</taxon>
        <taxon>Euteleostomi</taxon>
        <taxon>Amphibia</taxon>
        <taxon>Batrachia</taxon>
        <taxon>Caudata</taxon>
        <taxon>Salamandroidea</taxon>
        <taxon>Salamandridae</taxon>
        <taxon>Pleurodelinae</taxon>
        <taxon>Pleurodeles</taxon>
    </lineage>
</organism>
<proteinExistence type="predicted"/>
<comment type="caution">
    <text evidence="1">The sequence shown here is derived from an EMBL/GenBank/DDBJ whole genome shotgun (WGS) entry which is preliminary data.</text>
</comment>
<evidence type="ECO:0000313" key="1">
    <source>
        <dbReference type="EMBL" id="KAJ1138882.1"/>
    </source>
</evidence>
<keyword evidence="2" id="KW-1185">Reference proteome</keyword>
<dbReference type="EMBL" id="JANPWB010000010">
    <property type="protein sequence ID" value="KAJ1138882.1"/>
    <property type="molecule type" value="Genomic_DNA"/>
</dbReference>
<accession>A0AAV7QEA3</accession>